<dbReference type="PRINTS" id="PR00326">
    <property type="entry name" value="GTP1OBG"/>
</dbReference>
<dbReference type="PIRSF" id="PIRSF006809">
    <property type="entry name" value="GTP-binding_hflX_prd"/>
    <property type="match status" value="1"/>
</dbReference>
<dbReference type="EMBL" id="JFHK01000015">
    <property type="protein sequence ID" value="OAA30102.1"/>
    <property type="molecule type" value="Genomic_DNA"/>
</dbReference>
<dbReference type="STRING" id="1453497.AT15_00890"/>
<feature type="binding site" evidence="7">
    <location>
        <position position="181"/>
    </location>
    <ligand>
        <name>Mg(2+)</name>
        <dbReference type="ChEBI" id="CHEBI:18420"/>
    </ligand>
</feature>
<dbReference type="Gene3D" id="6.10.250.2860">
    <property type="match status" value="1"/>
</dbReference>
<accession>A0A176K0H6</accession>
<dbReference type="Proteomes" id="UP000077339">
    <property type="component" value="Unassembled WGS sequence"/>
</dbReference>
<comment type="function">
    <text evidence="5">GTPase that associates with the 50S ribosomal subunit and may have a role during protein synthesis or ribosome biogenesis.</text>
</comment>
<comment type="caution">
    <text evidence="10">The sequence shown here is derived from an EMBL/GenBank/DDBJ whole genome shotgun (WGS) entry which is preliminary data.</text>
</comment>
<feature type="coiled-coil region" evidence="8">
    <location>
        <begin position="107"/>
        <end position="141"/>
    </location>
</feature>
<keyword evidence="2 5" id="KW-0547">Nucleotide-binding</keyword>
<dbReference type="PANTHER" id="PTHR10229">
    <property type="entry name" value="GTP-BINDING PROTEIN HFLX"/>
    <property type="match status" value="1"/>
</dbReference>
<dbReference type="PANTHER" id="PTHR10229:SF0">
    <property type="entry name" value="GTP-BINDING PROTEIN 6-RELATED"/>
    <property type="match status" value="1"/>
</dbReference>
<dbReference type="GO" id="GO:0005737">
    <property type="term" value="C:cytoplasm"/>
    <property type="evidence" value="ECO:0007669"/>
    <property type="project" value="UniProtKB-SubCell"/>
</dbReference>
<evidence type="ECO:0000256" key="3">
    <source>
        <dbReference type="ARBA" id="ARBA00022842"/>
    </source>
</evidence>
<keyword evidence="1 7" id="KW-0479">Metal-binding</keyword>
<dbReference type="CDD" id="cd01878">
    <property type="entry name" value="HflX"/>
    <property type="match status" value="1"/>
</dbReference>
<keyword evidence="8" id="KW-0175">Coiled coil</keyword>
<dbReference type="Pfam" id="PF13167">
    <property type="entry name" value="GTP-bdg_N"/>
    <property type="match status" value="1"/>
</dbReference>
<sequence length="370" mass="42641">MPNPKHYLGTGKLKELKRLIQVYEPDVVFIRHNLTPSQRKNLIRELGIEIIDRTQLILEIFEKHAFTLEGKLEVELARLRYELPFFKGKGGELSNPGGGIGTRGPGEKRLELDRRKALQRMAFLKKELKKLQLDRQIMRKKRQKVGMPLIALVGYTNAGKSSLMNRICESGVLVEDKLFSTLDTRIRKSKLPSGREVLIIDTVGFIRELPHQLVESFRSTLEEISYADFLLVVVDASTPNEDGRLRVINETLVEIKAADVPKMLVFNKIDKCTNERIQFLEGKFPESVFVSALKDINIDELKHRLDKAINEMRERYVLRMKIGDYEEVLKIRGKLEILSEKFNGDSVEIEYITDNVTNKRLLNRLKEAGR</sequence>
<comment type="similarity">
    <text evidence="5">Belongs to the TRAFAC class OBG-HflX-like GTPase superfamily. HflX GTPase family.</text>
</comment>
<dbReference type="GO" id="GO:0003924">
    <property type="term" value="F:GTPase activity"/>
    <property type="evidence" value="ECO:0007669"/>
    <property type="project" value="UniProtKB-UniRule"/>
</dbReference>
<feature type="binding site" evidence="6">
    <location>
        <begin position="267"/>
        <end position="270"/>
    </location>
    <ligand>
        <name>GTP</name>
        <dbReference type="ChEBI" id="CHEBI:37565"/>
    </ligand>
</feature>
<dbReference type="HAMAP" id="MF_00900">
    <property type="entry name" value="GTPase_HflX"/>
    <property type="match status" value="1"/>
</dbReference>
<evidence type="ECO:0000256" key="8">
    <source>
        <dbReference type="SAM" id="Coils"/>
    </source>
</evidence>
<comment type="subcellular location">
    <subcellularLocation>
        <location evidence="5">Cytoplasm</location>
    </subcellularLocation>
    <text evidence="5">May associate with membranes.</text>
</comment>
<feature type="binding site" evidence="6">
    <location>
        <begin position="201"/>
        <end position="204"/>
    </location>
    <ligand>
        <name>GTP</name>
        <dbReference type="ChEBI" id="CHEBI:37565"/>
    </ligand>
</feature>
<evidence type="ECO:0000256" key="5">
    <source>
        <dbReference type="HAMAP-Rule" id="MF_00900"/>
    </source>
</evidence>
<evidence type="ECO:0000256" key="2">
    <source>
        <dbReference type="ARBA" id="ARBA00022741"/>
    </source>
</evidence>
<dbReference type="AlphaFoldDB" id="A0A176K0H6"/>
<comment type="cofactor">
    <cofactor evidence="7">
        <name>Mg(2+)</name>
        <dbReference type="ChEBI" id="CHEBI:18420"/>
    </cofactor>
</comment>
<reference evidence="10 11" key="1">
    <citation type="submission" date="2014-02" db="EMBL/GenBank/DDBJ databases">
        <title>Kosmotoga genome sequencing.</title>
        <authorList>
            <person name="Pollo S.M."/>
            <person name="Charchuk R."/>
            <person name="Nesbo C.L."/>
        </authorList>
    </citation>
    <scope>NUCLEOTIDE SEQUENCE [LARGE SCALE GENOMIC DNA]</scope>
    <source>
        <strain evidence="10 11">S304</strain>
    </source>
</reference>
<dbReference type="GO" id="GO:0005525">
    <property type="term" value="F:GTP binding"/>
    <property type="evidence" value="ECO:0007669"/>
    <property type="project" value="UniProtKB-UniRule"/>
</dbReference>
<name>A0A176K0H6_9BACT</name>
<dbReference type="InterPro" id="IPR032305">
    <property type="entry name" value="GTP-bd_M"/>
</dbReference>
<dbReference type="SUPFAM" id="SSF52540">
    <property type="entry name" value="P-loop containing nucleoside triphosphate hydrolases"/>
    <property type="match status" value="1"/>
</dbReference>
<keyword evidence="3 7" id="KW-0460">Magnesium</keyword>
<dbReference type="InterPro" id="IPR025121">
    <property type="entry name" value="GTPase_HflX_N"/>
</dbReference>
<dbReference type="InterPro" id="IPR016496">
    <property type="entry name" value="GTPase_HflX"/>
</dbReference>
<feature type="domain" description="Hflx-type G" evidence="9">
    <location>
        <begin position="148"/>
        <end position="313"/>
    </location>
</feature>
<dbReference type="GO" id="GO:0043022">
    <property type="term" value="F:ribosome binding"/>
    <property type="evidence" value="ECO:0007669"/>
    <property type="project" value="TreeGrafter"/>
</dbReference>
<dbReference type="Gene3D" id="3.40.50.11060">
    <property type="entry name" value="GTPase HflX, N-terminal domain"/>
    <property type="match status" value="1"/>
</dbReference>
<gene>
    <name evidence="5" type="primary">hflX</name>
    <name evidence="10" type="ORF">AT15_00890</name>
</gene>
<evidence type="ECO:0000256" key="7">
    <source>
        <dbReference type="PIRSR" id="PIRSR006809-2"/>
    </source>
</evidence>
<feature type="binding site" evidence="6">
    <location>
        <begin position="291"/>
        <end position="293"/>
    </location>
    <ligand>
        <name>GTP</name>
        <dbReference type="ChEBI" id="CHEBI:37565"/>
    </ligand>
</feature>
<dbReference type="InterPro" id="IPR006073">
    <property type="entry name" value="GTP-bd"/>
</dbReference>
<feature type="binding site" evidence="6">
    <location>
        <begin position="154"/>
        <end position="161"/>
    </location>
    <ligand>
        <name>GTP</name>
        <dbReference type="ChEBI" id="CHEBI:37565"/>
    </ligand>
</feature>
<evidence type="ECO:0000256" key="1">
    <source>
        <dbReference type="ARBA" id="ARBA00022723"/>
    </source>
</evidence>
<evidence type="ECO:0000313" key="11">
    <source>
        <dbReference type="Proteomes" id="UP000077339"/>
    </source>
</evidence>
<feature type="binding site" evidence="7">
    <location>
        <position position="161"/>
    </location>
    <ligand>
        <name>Mg(2+)</name>
        <dbReference type="ChEBI" id="CHEBI:18420"/>
    </ligand>
</feature>
<dbReference type="InterPro" id="IPR027417">
    <property type="entry name" value="P-loop_NTPase"/>
</dbReference>
<dbReference type="Pfam" id="PF16360">
    <property type="entry name" value="GTP-bdg_M"/>
    <property type="match status" value="1"/>
</dbReference>
<keyword evidence="5" id="KW-0963">Cytoplasm</keyword>
<keyword evidence="11" id="KW-1185">Reference proteome</keyword>
<dbReference type="GO" id="GO:0046872">
    <property type="term" value="F:metal ion binding"/>
    <property type="evidence" value="ECO:0007669"/>
    <property type="project" value="UniProtKB-KW"/>
</dbReference>
<evidence type="ECO:0000256" key="4">
    <source>
        <dbReference type="ARBA" id="ARBA00023134"/>
    </source>
</evidence>
<dbReference type="Pfam" id="PF01926">
    <property type="entry name" value="MMR_HSR1"/>
    <property type="match status" value="1"/>
</dbReference>
<dbReference type="Gene3D" id="3.40.50.300">
    <property type="entry name" value="P-loop containing nucleotide triphosphate hydrolases"/>
    <property type="match status" value="1"/>
</dbReference>
<dbReference type="InterPro" id="IPR030394">
    <property type="entry name" value="G_HFLX_dom"/>
</dbReference>
<proteinExistence type="inferred from homology"/>
<dbReference type="PROSITE" id="PS51705">
    <property type="entry name" value="G_HFLX"/>
    <property type="match status" value="1"/>
</dbReference>
<comment type="subunit">
    <text evidence="5">Monomer. Associates with the 50S ribosomal subunit.</text>
</comment>
<dbReference type="InterPro" id="IPR042108">
    <property type="entry name" value="GTPase_HflX_N_sf"/>
</dbReference>
<evidence type="ECO:0000313" key="10">
    <source>
        <dbReference type="EMBL" id="OAA30102.1"/>
    </source>
</evidence>
<evidence type="ECO:0000259" key="9">
    <source>
        <dbReference type="PROSITE" id="PS51705"/>
    </source>
</evidence>
<keyword evidence="4 5" id="KW-0342">GTP-binding</keyword>
<dbReference type="NCBIfam" id="TIGR03156">
    <property type="entry name" value="GTP_HflX"/>
    <property type="match status" value="1"/>
</dbReference>
<organism evidence="10 11">
    <name type="scientific">Kosmotoga arenicorallina S304</name>
    <dbReference type="NCBI Taxonomy" id="1453497"/>
    <lineage>
        <taxon>Bacteria</taxon>
        <taxon>Thermotogati</taxon>
        <taxon>Thermotogota</taxon>
        <taxon>Thermotogae</taxon>
        <taxon>Kosmotogales</taxon>
        <taxon>Kosmotogaceae</taxon>
        <taxon>Kosmotoga</taxon>
    </lineage>
</organism>
<dbReference type="PATRIC" id="fig|1453497.3.peg.188"/>
<evidence type="ECO:0000256" key="6">
    <source>
        <dbReference type="PIRSR" id="PIRSR006809-1"/>
    </source>
</evidence>
<feature type="binding site" evidence="6">
    <location>
        <begin position="179"/>
        <end position="183"/>
    </location>
    <ligand>
        <name>GTP</name>
        <dbReference type="ChEBI" id="CHEBI:37565"/>
    </ligand>
</feature>
<protein>
    <recommendedName>
        <fullName evidence="5">GTPase HflX</fullName>
    </recommendedName>
    <alternativeName>
        <fullName evidence="5">GTP-binding protein HflX</fullName>
    </alternativeName>
</protein>